<feature type="region of interest" description="Disordered" evidence="1">
    <location>
        <begin position="1"/>
        <end position="206"/>
    </location>
</feature>
<evidence type="ECO:0000256" key="1">
    <source>
        <dbReference type="SAM" id="MobiDB-lite"/>
    </source>
</evidence>
<dbReference type="AlphaFoldDB" id="A0A2G5BEI4"/>
<gene>
    <name evidence="2" type="ORF">COEREDRAFT_80447</name>
</gene>
<keyword evidence="3" id="KW-1185">Reference proteome</keyword>
<evidence type="ECO:0000313" key="3">
    <source>
        <dbReference type="Proteomes" id="UP000242474"/>
    </source>
</evidence>
<reference evidence="2 3" key="1">
    <citation type="journal article" date="2015" name="Genome Biol. Evol.">
        <title>Phylogenomic analyses indicate that early fungi evolved digesting cell walls of algal ancestors of land plants.</title>
        <authorList>
            <person name="Chang Y."/>
            <person name="Wang S."/>
            <person name="Sekimoto S."/>
            <person name="Aerts A.L."/>
            <person name="Choi C."/>
            <person name="Clum A."/>
            <person name="LaButti K.M."/>
            <person name="Lindquist E.A."/>
            <person name="Yee Ngan C."/>
            <person name="Ohm R.A."/>
            <person name="Salamov A.A."/>
            <person name="Grigoriev I.V."/>
            <person name="Spatafora J.W."/>
            <person name="Berbee M.L."/>
        </authorList>
    </citation>
    <scope>NUCLEOTIDE SEQUENCE [LARGE SCALE GENOMIC DNA]</scope>
    <source>
        <strain evidence="2 3">NRRL 1564</strain>
    </source>
</reference>
<accession>A0A2G5BEI4</accession>
<dbReference type="OrthoDB" id="5600271at2759"/>
<evidence type="ECO:0000313" key="2">
    <source>
        <dbReference type="EMBL" id="PIA17436.1"/>
    </source>
</evidence>
<feature type="compositionally biased region" description="Acidic residues" evidence="1">
    <location>
        <begin position="80"/>
        <end position="92"/>
    </location>
</feature>
<sequence>MTRSSRAKSVNYYEETYGSSEESDFQLSEAEESPKKKKTKVQNTSKAADKRPASKTTGKPRTISKESKVDGDNERKLENEDTLLIEPDPADADEQKPADSNTRAALGDDNCRTTKGGHSTTSGDESDVYNEGHDTASDSDEYVGSDGNDSDVVIDVVVGKEGTEKNPAKRKPASAATNSKSRGSKTKTAGTGSKKGTARTPAPAVKKTAVITSSKIVRPTVTTTVMTQLGSAKRNVALGSLLSSPNTPRVTRPKLPPAGSTMSSTSSSSLSASLASPVRSPSGIKRRVGGASLKDLLKGSNVPRAGLTRRAPLRKVI</sequence>
<name>A0A2G5BEI4_COERN</name>
<organism evidence="2 3">
    <name type="scientific">Coemansia reversa (strain ATCC 12441 / NRRL 1564)</name>
    <dbReference type="NCBI Taxonomy" id="763665"/>
    <lineage>
        <taxon>Eukaryota</taxon>
        <taxon>Fungi</taxon>
        <taxon>Fungi incertae sedis</taxon>
        <taxon>Zoopagomycota</taxon>
        <taxon>Kickxellomycotina</taxon>
        <taxon>Kickxellomycetes</taxon>
        <taxon>Kickxellales</taxon>
        <taxon>Kickxellaceae</taxon>
        <taxon>Coemansia</taxon>
    </lineage>
</organism>
<feature type="compositionally biased region" description="Low complexity" evidence="1">
    <location>
        <begin position="186"/>
        <end position="200"/>
    </location>
</feature>
<feature type="compositionally biased region" description="Basic and acidic residues" evidence="1">
    <location>
        <begin position="63"/>
        <end position="79"/>
    </location>
</feature>
<protein>
    <submittedName>
        <fullName evidence="2">Uncharacterized protein</fullName>
    </submittedName>
</protein>
<dbReference type="Proteomes" id="UP000242474">
    <property type="component" value="Unassembled WGS sequence"/>
</dbReference>
<dbReference type="EMBL" id="KZ303494">
    <property type="protein sequence ID" value="PIA17436.1"/>
    <property type="molecule type" value="Genomic_DNA"/>
</dbReference>
<feature type="region of interest" description="Disordered" evidence="1">
    <location>
        <begin position="238"/>
        <end position="287"/>
    </location>
</feature>
<proteinExistence type="predicted"/>
<feature type="compositionally biased region" description="Low complexity" evidence="1">
    <location>
        <begin position="260"/>
        <end position="282"/>
    </location>
</feature>